<comment type="caution">
    <text evidence="2">The sequence shown here is derived from an EMBL/GenBank/DDBJ whole genome shotgun (WGS) entry which is preliminary data.</text>
</comment>
<reference evidence="2" key="2">
    <citation type="submission" date="2023-05" db="EMBL/GenBank/DDBJ databases">
        <authorList>
            <consortium name="Lawrence Berkeley National Laboratory"/>
            <person name="Steindorff A."/>
            <person name="Hensen N."/>
            <person name="Bonometti L."/>
            <person name="Westerberg I."/>
            <person name="Brannstrom I.O."/>
            <person name="Guillou S."/>
            <person name="Cros-Aarteil S."/>
            <person name="Calhoun S."/>
            <person name="Haridas S."/>
            <person name="Kuo A."/>
            <person name="Mondo S."/>
            <person name="Pangilinan J."/>
            <person name="Riley R."/>
            <person name="Labutti K."/>
            <person name="Andreopoulos B."/>
            <person name="Lipzen A."/>
            <person name="Chen C."/>
            <person name="Yanf M."/>
            <person name="Daum C."/>
            <person name="Ng V."/>
            <person name="Clum A."/>
            <person name="Ohm R."/>
            <person name="Martin F."/>
            <person name="Silar P."/>
            <person name="Natvig D."/>
            <person name="Lalanne C."/>
            <person name="Gautier V."/>
            <person name="Ament-Velasquez S.L."/>
            <person name="Kruys A."/>
            <person name="Hutchinson M.I."/>
            <person name="Powell A.J."/>
            <person name="Barry K."/>
            <person name="Miller A.N."/>
            <person name="Grigoriev I.V."/>
            <person name="Debuchy R."/>
            <person name="Gladieux P."/>
            <person name="Thoren M.H."/>
            <person name="Johannesson H."/>
        </authorList>
    </citation>
    <scope>NUCLEOTIDE SEQUENCE</scope>
    <source>
        <strain evidence="2">CBS 757.83</strain>
    </source>
</reference>
<evidence type="ECO:0000313" key="2">
    <source>
        <dbReference type="EMBL" id="KAK4096889.1"/>
    </source>
</evidence>
<keyword evidence="3" id="KW-1185">Reference proteome</keyword>
<gene>
    <name evidence="2" type="ORF">N658DRAFT_457906</name>
</gene>
<dbReference type="EMBL" id="MU863692">
    <property type="protein sequence ID" value="KAK4096889.1"/>
    <property type="molecule type" value="Genomic_DNA"/>
</dbReference>
<name>A0AAN6PUH9_9PEZI</name>
<sequence>ESAEQNTFNSQKDGRPLSSAGTTPSRSKRRSQSTRVLAQRLGKKHKGARTTRSESLPSRLVRRDAIECFANNFRTPGSPPHFELCTVLSLENRAHACCDG</sequence>
<organism evidence="2 3">
    <name type="scientific">Parathielavia hyrcaniae</name>
    <dbReference type="NCBI Taxonomy" id="113614"/>
    <lineage>
        <taxon>Eukaryota</taxon>
        <taxon>Fungi</taxon>
        <taxon>Dikarya</taxon>
        <taxon>Ascomycota</taxon>
        <taxon>Pezizomycotina</taxon>
        <taxon>Sordariomycetes</taxon>
        <taxon>Sordariomycetidae</taxon>
        <taxon>Sordariales</taxon>
        <taxon>Chaetomiaceae</taxon>
        <taxon>Parathielavia</taxon>
    </lineage>
</organism>
<evidence type="ECO:0000313" key="3">
    <source>
        <dbReference type="Proteomes" id="UP001305647"/>
    </source>
</evidence>
<accession>A0AAN6PUH9</accession>
<feature type="region of interest" description="Disordered" evidence="1">
    <location>
        <begin position="1"/>
        <end position="58"/>
    </location>
</feature>
<evidence type="ECO:0000256" key="1">
    <source>
        <dbReference type="SAM" id="MobiDB-lite"/>
    </source>
</evidence>
<feature type="compositionally biased region" description="Polar residues" evidence="1">
    <location>
        <begin position="1"/>
        <end position="11"/>
    </location>
</feature>
<dbReference type="Proteomes" id="UP001305647">
    <property type="component" value="Unassembled WGS sequence"/>
</dbReference>
<protein>
    <submittedName>
        <fullName evidence="2">Uncharacterized protein</fullName>
    </submittedName>
</protein>
<feature type="non-terminal residue" evidence="2">
    <location>
        <position position="1"/>
    </location>
</feature>
<reference evidence="2" key="1">
    <citation type="journal article" date="2023" name="Mol. Phylogenet. Evol.">
        <title>Genome-scale phylogeny and comparative genomics of the fungal order Sordariales.</title>
        <authorList>
            <person name="Hensen N."/>
            <person name="Bonometti L."/>
            <person name="Westerberg I."/>
            <person name="Brannstrom I.O."/>
            <person name="Guillou S."/>
            <person name="Cros-Aarteil S."/>
            <person name="Calhoun S."/>
            <person name="Haridas S."/>
            <person name="Kuo A."/>
            <person name="Mondo S."/>
            <person name="Pangilinan J."/>
            <person name="Riley R."/>
            <person name="LaButti K."/>
            <person name="Andreopoulos B."/>
            <person name="Lipzen A."/>
            <person name="Chen C."/>
            <person name="Yan M."/>
            <person name="Daum C."/>
            <person name="Ng V."/>
            <person name="Clum A."/>
            <person name="Steindorff A."/>
            <person name="Ohm R.A."/>
            <person name="Martin F."/>
            <person name="Silar P."/>
            <person name="Natvig D.O."/>
            <person name="Lalanne C."/>
            <person name="Gautier V."/>
            <person name="Ament-Velasquez S.L."/>
            <person name="Kruys A."/>
            <person name="Hutchinson M.I."/>
            <person name="Powell A.J."/>
            <person name="Barry K."/>
            <person name="Miller A.N."/>
            <person name="Grigoriev I.V."/>
            <person name="Debuchy R."/>
            <person name="Gladieux P."/>
            <person name="Hiltunen Thoren M."/>
            <person name="Johannesson H."/>
        </authorList>
    </citation>
    <scope>NUCLEOTIDE SEQUENCE</scope>
    <source>
        <strain evidence="2">CBS 757.83</strain>
    </source>
</reference>
<proteinExistence type="predicted"/>
<dbReference type="AlphaFoldDB" id="A0AAN6PUH9"/>